<accession>A0A418SNG4</accession>
<evidence type="ECO:0000256" key="1">
    <source>
        <dbReference type="SAM" id="SignalP"/>
    </source>
</evidence>
<dbReference type="AlphaFoldDB" id="A0A418SNG4"/>
<name>A0A418SNG4_9RHOB</name>
<comment type="caution">
    <text evidence="2">The sequence shown here is derived from an EMBL/GenBank/DDBJ whole genome shotgun (WGS) entry which is preliminary data.</text>
</comment>
<organism evidence="2 3">
    <name type="scientific">Paracoccus onubensis</name>
    <dbReference type="NCBI Taxonomy" id="1675788"/>
    <lineage>
        <taxon>Bacteria</taxon>
        <taxon>Pseudomonadati</taxon>
        <taxon>Pseudomonadota</taxon>
        <taxon>Alphaproteobacteria</taxon>
        <taxon>Rhodobacterales</taxon>
        <taxon>Paracoccaceae</taxon>
        <taxon>Paracoccus</taxon>
    </lineage>
</organism>
<dbReference type="EMBL" id="QZCG01000015">
    <property type="protein sequence ID" value="RJE82486.1"/>
    <property type="molecule type" value="Genomic_DNA"/>
</dbReference>
<evidence type="ECO:0000313" key="2">
    <source>
        <dbReference type="EMBL" id="RJE82486.1"/>
    </source>
</evidence>
<dbReference type="OrthoDB" id="344729at2"/>
<dbReference type="NCBIfam" id="NF041384">
    <property type="entry name" value="YHS_seleno_dom"/>
    <property type="match status" value="1"/>
</dbReference>
<dbReference type="Proteomes" id="UP000284202">
    <property type="component" value="Unassembled WGS sequence"/>
</dbReference>
<gene>
    <name evidence="2" type="ORF">D3P04_19105</name>
</gene>
<feature type="chain" id="PRO_5019338403" description="YHS domain-containing protein" evidence="1">
    <location>
        <begin position="21"/>
        <end position="135"/>
    </location>
</feature>
<protein>
    <recommendedName>
        <fullName evidence="4">YHS domain-containing protein</fullName>
    </recommendedName>
</protein>
<keyword evidence="3" id="KW-1185">Reference proteome</keyword>
<evidence type="ECO:0000313" key="3">
    <source>
        <dbReference type="Proteomes" id="UP000284202"/>
    </source>
</evidence>
<feature type="signal peptide" evidence="1">
    <location>
        <begin position="1"/>
        <end position="20"/>
    </location>
</feature>
<keyword evidence="1" id="KW-0732">Signal</keyword>
<reference evidence="3" key="1">
    <citation type="submission" date="2018-09" db="EMBL/GenBank/DDBJ databases">
        <title>Acidovorax cavernicola nov. sp. isolated from Gruta de las Maravillas (Aracena, Spain).</title>
        <authorList>
            <person name="Jurado V."/>
            <person name="Gutierrez-Patricio S."/>
            <person name="Gonzalez-Pimentel J.L."/>
            <person name="Miller A.Z."/>
            <person name="Laiz L."/>
            <person name="Saiz-Jimenez C."/>
        </authorList>
    </citation>
    <scope>NUCLEOTIDE SEQUENCE [LARGE SCALE GENOMIC DNA]</scope>
    <source>
        <strain evidence="3">1011MAR3C25</strain>
    </source>
</reference>
<evidence type="ECO:0008006" key="4">
    <source>
        <dbReference type="Google" id="ProtNLM"/>
    </source>
</evidence>
<dbReference type="RefSeq" id="WP_119751478.1">
    <property type="nucleotide sequence ID" value="NZ_QZCG01000015.1"/>
</dbReference>
<sequence length="135" mass="14984">MKLFAPAISMLTAFAPPLAAQDWAVGGYDPVGFVSGRPAPGRSDISTLWKGQFWHFVSEDNRTRFESDPGQFAPAFDGLCPVSLAQGEELRGDPRFFAVIGDTLYLTRSNADLRRLQQAPDEILRRAKEIWAARN</sequence>
<proteinExistence type="predicted"/>